<evidence type="ECO:0000256" key="3">
    <source>
        <dbReference type="ARBA" id="ARBA00023212"/>
    </source>
</evidence>
<feature type="coiled-coil region" evidence="5">
    <location>
        <begin position="253"/>
        <end position="294"/>
    </location>
</feature>
<evidence type="ECO:0000256" key="6">
    <source>
        <dbReference type="SAM" id="MobiDB-lite"/>
    </source>
</evidence>
<evidence type="ECO:0000256" key="5">
    <source>
        <dbReference type="SAM" id="Coils"/>
    </source>
</evidence>
<organism evidence="7 8">
    <name type="scientific">Coemansia spiralis</name>
    <dbReference type="NCBI Taxonomy" id="417178"/>
    <lineage>
        <taxon>Eukaryota</taxon>
        <taxon>Fungi</taxon>
        <taxon>Fungi incertae sedis</taxon>
        <taxon>Zoopagomycota</taxon>
        <taxon>Kickxellomycotina</taxon>
        <taxon>Kickxellomycetes</taxon>
        <taxon>Kickxellales</taxon>
        <taxon>Kickxellaceae</taxon>
        <taxon>Coemansia</taxon>
    </lineage>
</organism>
<sequence>MRLWAKAAMSPDGSNDIGTMRLLPEHERSSVITAKASKINVPRQQLLEPDPHLALTLGYVAYMRDMIMAINHTQLQRQLYLLGYPQPLPNGATVLVSMLLKDMQAALDRVKELEAQSTQLEREDRTNRATMSKLKTEIHSLRMENNTLRSEVLNCTRELDQVRREQRTQVYEMEKKVDDLRMAQLRMKAECAESQRLFSECQKKLAESVAVADPRGRIARITMSEPLKLSLNHIESFEKKSTVDLVDLSSRRIHALEDEVSYLETKLETMESELRAAQLEVKERDLELMRLNNELEQQVPTAADIPGSRLTDQVNYLHECAEQLERENKEIHEQFTREKDELHKRWVQTENERAQLADNNNNYKQEASGGFERIREIVQRLKNSYPGTRSLADELQNELQRLPHNSSNSLSNNTDDGEMERLRTEHANIKSLYAQTRDQLQELLKAGNADLHYVREQSRESENKLRTDMEQSVAEMNANVEELQSEVDVKDARIKDLEQQLKRRQKALDDSDRQHGEERERLQKRIGKLAEFEVIAQQHDSTLRECQRLVEQHNKVDQSLREALREVSESRSKISRLDHRVSGLTRHLSDHKMLNKQNTSELKSCRRALDAYKRDMETMQQARETAKRDTERLRAELSQLVRLRDAMEMAKDEYKAQLAKSLKENEAHRGLAAHLMAERDALRVQVKAQFHLNQRLEQRLQAVERRDSPSMRISDSTIFNELPSLLADSGRRISGSSSAHSSRSFAQSDPNST</sequence>
<dbReference type="EMBL" id="JANBTW010000101">
    <property type="protein sequence ID" value="KAJ2671497.1"/>
    <property type="molecule type" value="Genomic_DNA"/>
</dbReference>
<evidence type="ECO:0000256" key="4">
    <source>
        <dbReference type="ARBA" id="ARBA00038123"/>
    </source>
</evidence>
<reference evidence="7" key="1">
    <citation type="submission" date="2022-07" db="EMBL/GenBank/DDBJ databases">
        <title>Phylogenomic reconstructions and comparative analyses of Kickxellomycotina fungi.</title>
        <authorList>
            <person name="Reynolds N.K."/>
            <person name="Stajich J.E."/>
            <person name="Barry K."/>
            <person name="Grigoriev I.V."/>
            <person name="Crous P."/>
            <person name="Smith M.E."/>
        </authorList>
    </citation>
    <scope>NUCLEOTIDE SEQUENCE</scope>
    <source>
        <strain evidence="7">NRRL 3115</strain>
    </source>
</reference>
<evidence type="ECO:0000313" key="7">
    <source>
        <dbReference type="EMBL" id="KAJ2671497.1"/>
    </source>
</evidence>
<feature type="coiled-coil region" evidence="5">
    <location>
        <begin position="546"/>
        <end position="706"/>
    </location>
</feature>
<feature type="coiled-coil region" evidence="5">
    <location>
        <begin position="321"/>
        <end position="366"/>
    </location>
</feature>
<dbReference type="AlphaFoldDB" id="A0A9W8G2T9"/>
<dbReference type="GO" id="GO:0005814">
    <property type="term" value="C:centriole"/>
    <property type="evidence" value="ECO:0007669"/>
    <property type="project" value="UniProtKB-SubCell"/>
</dbReference>
<comment type="similarity">
    <text evidence="4">Belongs to the CEP135/TSGA10 family.</text>
</comment>
<name>A0A9W8G2T9_9FUNG</name>
<keyword evidence="5" id="KW-0175">Coiled coil</keyword>
<dbReference type="OrthoDB" id="10254663at2759"/>
<evidence type="ECO:0000256" key="1">
    <source>
        <dbReference type="ARBA" id="ARBA00004114"/>
    </source>
</evidence>
<proteinExistence type="inferred from homology"/>
<keyword evidence="3" id="KW-0206">Cytoskeleton</keyword>
<dbReference type="Proteomes" id="UP001151518">
    <property type="component" value="Unassembled WGS sequence"/>
</dbReference>
<dbReference type="InterPro" id="IPR051877">
    <property type="entry name" value="Centriole_BasalBody_StrucProt"/>
</dbReference>
<feature type="coiled-coil region" evidence="5">
    <location>
        <begin position="466"/>
        <end position="514"/>
    </location>
</feature>
<comment type="subcellular location">
    <subcellularLocation>
        <location evidence="1">Cytoplasm</location>
        <location evidence="1">Cytoskeleton</location>
        <location evidence="1">Microtubule organizing center</location>
        <location evidence="1">Centrosome</location>
        <location evidence="1">Centriole</location>
    </subcellularLocation>
</comment>
<feature type="compositionally biased region" description="Low complexity" evidence="6">
    <location>
        <begin position="732"/>
        <end position="753"/>
    </location>
</feature>
<evidence type="ECO:0000313" key="8">
    <source>
        <dbReference type="Proteomes" id="UP001151518"/>
    </source>
</evidence>
<accession>A0A9W8G2T9</accession>
<feature type="coiled-coil region" evidence="5">
    <location>
        <begin position="96"/>
        <end position="165"/>
    </location>
</feature>
<gene>
    <name evidence="7" type="ORF">GGI25_005486</name>
</gene>
<evidence type="ECO:0000256" key="2">
    <source>
        <dbReference type="ARBA" id="ARBA00022490"/>
    </source>
</evidence>
<dbReference type="PANTHER" id="PTHR20544">
    <property type="entry name" value="CENTROSOMAL PROTEIN CEP135"/>
    <property type="match status" value="1"/>
</dbReference>
<protein>
    <submittedName>
        <fullName evidence="7">Uncharacterized protein</fullName>
    </submittedName>
</protein>
<feature type="region of interest" description="Disordered" evidence="6">
    <location>
        <begin position="729"/>
        <end position="753"/>
    </location>
</feature>
<comment type="caution">
    <text evidence="7">The sequence shown here is derived from an EMBL/GenBank/DDBJ whole genome shotgun (WGS) entry which is preliminary data.</text>
</comment>
<dbReference type="PANTHER" id="PTHR20544:SF0">
    <property type="entry name" value="NUCLEOPROTEIN TPR_MLP1 DOMAIN-CONTAINING PROTEIN"/>
    <property type="match status" value="1"/>
</dbReference>
<keyword evidence="2" id="KW-0963">Cytoplasm</keyword>